<sequence>MSIVVIGVNHRTAPIDFLERVSVSGESLCKAITGLVSRQNIREAAVLSTCNRTEVFAVAEKFHGAYADIRDFFCEIGGMVPEDLHPHLYSQHDEAAVAHLFEVAAGLDSVVLGESEILGQVRHAWETAQAEGGTKATLNLLFRHAIETGKRARTETAIGKHTASVSHAAVEMANERIGSLAGRSVLVVGAGDMGEGVAVALVGAGATNITVTNRTEARAMQLAQRVGGSIVPFSELGEALREADVLLTCTGAGSTIIDHELVTAARGALTRPLLIVDIAVPRDVSADVEQSPYVTLLNLDHLRDWAARGLARRADEAARVYEIVGEEVERFGMEVTARQAAPLVAQLHEKAENVRLAEFERFGNKLASLDSAQRDAVEALTRGITAKLLHTMSVRLKDDAGTPQGERNAAAVRELFDLG</sequence>
<dbReference type="HAMAP" id="MF_00087">
    <property type="entry name" value="Glu_tRNA_reductase"/>
    <property type="match status" value="1"/>
</dbReference>
<keyword evidence="5" id="KW-0560">Oxidoreductase</keyword>
<comment type="catalytic activity">
    <reaction evidence="7">
        <text>(S)-4-amino-5-oxopentanoate + tRNA(Glu) + NADP(+) = L-glutamyl-tRNA(Glu) + NADPH + H(+)</text>
        <dbReference type="Rhea" id="RHEA:12344"/>
        <dbReference type="Rhea" id="RHEA-COMP:9663"/>
        <dbReference type="Rhea" id="RHEA-COMP:9680"/>
        <dbReference type="ChEBI" id="CHEBI:15378"/>
        <dbReference type="ChEBI" id="CHEBI:57501"/>
        <dbReference type="ChEBI" id="CHEBI:57783"/>
        <dbReference type="ChEBI" id="CHEBI:58349"/>
        <dbReference type="ChEBI" id="CHEBI:78442"/>
        <dbReference type="ChEBI" id="CHEBI:78520"/>
        <dbReference type="EC" id="1.2.1.70"/>
    </reaction>
</comment>
<dbReference type="SUPFAM" id="SSF69075">
    <property type="entry name" value="Glutamyl tRNA-reductase dimerization domain"/>
    <property type="match status" value="1"/>
</dbReference>
<keyword evidence="4" id="KW-0521">NADP</keyword>
<dbReference type="InterPro" id="IPR000343">
    <property type="entry name" value="4pyrrol_synth_GluRdtase"/>
</dbReference>
<evidence type="ECO:0000313" key="12">
    <source>
        <dbReference type="EMBL" id="CAB4955501.1"/>
    </source>
</evidence>
<dbReference type="PANTHER" id="PTHR43013:SF1">
    <property type="entry name" value="GLUTAMYL-TRNA REDUCTASE"/>
    <property type="match status" value="1"/>
</dbReference>
<evidence type="ECO:0000313" key="13">
    <source>
        <dbReference type="EMBL" id="CAB4979764.1"/>
    </source>
</evidence>
<dbReference type="SUPFAM" id="SSF51735">
    <property type="entry name" value="NAD(P)-binding Rossmann-fold domains"/>
    <property type="match status" value="1"/>
</dbReference>
<evidence type="ECO:0000313" key="9">
    <source>
        <dbReference type="EMBL" id="CAB4365057.1"/>
    </source>
</evidence>
<dbReference type="EC" id="1.2.1.70" evidence="3"/>
<dbReference type="PANTHER" id="PTHR43013">
    <property type="entry name" value="GLUTAMYL-TRNA REDUCTASE"/>
    <property type="match status" value="1"/>
</dbReference>
<dbReference type="EMBL" id="CAFBIY010000014">
    <property type="protein sequence ID" value="CAB4847093.1"/>
    <property type="molecule type" value="Genomic_DNA"/>
</dbReference>
<evidence type="ECO:0000256" key="2">
    <source>
        <dbReference type="ARBA" id="ARBA00005916"/>
    </source>
</evidence>
<evidence type="ECO:0000256" key="5">
    <source>
        <dbReference type="ARBA" id="ARBA00023002"/>
    </source>
</evidence>
<dbReference type="NCBIfam" id="NF000744">
    <property type="entry name" value="PRK00045.1-3"/>
    <property type="match status" value="1"/>
</dbReference>
<evidence type="ECO:0000256" key="4">
    <source>
        <dbReference type="ARBA" id="ARBA00022857"/>
    </source>
</evidence>
<evidence type="ECO:0000259" key="8">
    <source>
        <dbReference type="SMART" id="SM00997"/>
    </source>
</evidence>
<dbReference type="PROSITE" id="PS00747">
    <property type="entry name" value="GLUTR"/>
    <property type="match status" value="1"/>
</dbReference>
<dbReference type="InterPro" id="IPR015896">
    <property type="entry name" value="4pyrrol_synth_GluRdtase_dimer"/>
</dbReference>
<dbReference type="InterPro" id="IPR036343">
    <property type="entry name" value="GluRdtase_N_sf"/>
</dbReference>
<dbReference type="Gene3D" id="3.40.50.720">
    <property type="entry name" value="NAD(P)-binding Rossmann-like Domain"/>
    <property type="match status" value="1"/>
</dbReference>
<dbReference type="Pfam" id="PF05201">
    <property type="entry name" value="GlutR_N"/>
    <property type="match status" value="1"/>
</dbReference>
<name>A0A6J7BSX0_9ZZZZ</name>
<dbReference type="SUPFAM" id="SSF69742">
    <property type="entry name" value="Glutamyl tRNA-reductase catalytic, N-terminal domain"/>
    <property type="match status" value="1"/>
</dbReference>
<evidence type="ECO:0000256" key="3">
    <source>
        <dbReference type="ARBA" id="ARBA00012970"/>
    </source>
</evidence>
<dbReference type="EMBL" id="CAFBOL010000012">
    <property type="protein sequence ID" value="CAB4979764.1"/>
    <property type="molecule type" value="Genomic_DNA"/>
</dbReference>
<comment type="pathway">
    <text evidence="1">Porphyrin-containing compound metabolism; protoporphyrin-IX biosynthesis; 5-aminolevulinate from L-glutamyl-tRNA(Glu): step 1/2.</text>
</comment>
<evidence type="ECO:0000313" key="10">
    <source>
        <dbReference type="EMBL" id="CAB4742370.1"/>
    </source>
</evidence>
<dbReference type="CDD" id="cd05213">
    <property type="entry name" value="NAD_bind_Glutamyl_tRNA_reduct"/>
    <property type="match status" value="1"/>
</dbReference>
<evidence type="ECO:0000313" key="11">
    <source>
        <dbReference type="EMBL" id="CAB4847093.1"/>
    </source>
</evidence>
<gene>
    <name evidence="10" type="ORF">UFOPK2656_02989</name>
    <name evidence="11" type="ORF">UFOPK3267_00408</name>
    <name evidence="12" type="ORF">UFOPK3651_03144</name>
    <name evidence="13" type="ORF">UFOPK3931_00727</name>
    <name evidence="9" type="ORF">UFOPK4189_02813</name>
</gene>
<dbReference type="SMART" id="SM00997">
    <property type="entry name" value="AdoHcyase_NAD"/>
    <property type="match status" value="1"/>
</dbReference>
<dbReference type="AlphaFoldDB" id="A0A6J7BSX0"/>
<dbReference type="InterPro" id="IPR015895">
    <property type="entry name" value="4pyrrol_synth_GluRdtase_N"/>
</dbReference>
<dbReference type="Pfam" id="PF00745">
    <property type="entry name" value="GlutR_dimer"/>
    <property type="match status" value="1"/>
</dbReference>
<comment type="similarity">
    <text evidence="2">Belongs to the glutamyl-tRNA reductase family.</text>
</comment>
<dbReference type="EMBL" id="CAESGF010000023">
    <property type="protein sequence ID" value="CAB4365057.1"/>
    <property type="molecule type" value="Genomic_DNA"/>
</dbReference>
<protein>
    <recommendedName>
        <fullName evidence="3">glutamyl-tRNA reductase</fullName>
        <ecNumber evidence="3">1.2.1.70</ecNumber>
    </recommendedName>
</protein>
<dbReference type="UniPathway" id="UPA00251">
    <property type="reaction ID" value="UER00316"/>
</dbReference>
<dbReference type="EMBL" id="CAEZYF010000027">
    <property type="protein sequence ID" value="CAB4742370.1"/>
    <property type="molecule type" value="Genomic_DNA"/>
</dbReference>
<dbReference type="GO" id="GO:0008883">
    <property type="term" value="F:glutamyl-tRNA reductase activity"/>
    <property type="evidence" value="ECO:0007669"/>
    <property type="project" value="UniProtKB-EC"/>
</dbReference>
<dbReference type="FunFam" id="3.30.460.30:FF:000001">
    <property type="entry name" value="Glutamyl-tRNA reductase"/>
    <property type="match status" value="1"/>
</dbReference>
<dbReference type="NCBIfam" id="TIGR01035">
    <property type="entry name" value="hemA"/>
    <property type="match status" value="1"/>
</dbReference>
<accession>A0A6J7BSX0</accession>
<dbReference type="Pfam" id="PF01488">
    <property type="entry name" value="Shikimate_DH"/>
    <property type="match status" value="1"/>
</dbReference>
<dbReference type="PIRSF" id="PIRSF000445">
    <property type="entry name" value="4pyrrol_synth_GluRdtase"/>
    <property type="match status" value="1"/>
</dbReference>
<dbReference type="InterPro" id="IPR036453">
    <property type="entry name" value="GluRdtase_dimer_dom_sf"/>
</dbReference>
<keyword evidence="6" id="KW-0627">Porphyrin biosynthesis</keyword>
<dbReference type="InterPro" id="IPR015878">
    <property type="entry name" value="Ado_hCys_hydrolase_NAD-bd"/>
</dbReference>
<dbReference type="GO" id="GO:0019353">
    <property type="term" value="P:protoporphyrinogen IX biosynthetic process from glutamate"/>
    <property type="evidence" value="ECO:0007669"/>
    <property type="project" value="TreeGrafter"/>
</dbReference>
<dbReference type="GO" id="GO:0050661">
    <property type="term" value="F:NADP binding"/>
    <property type="evidence" value="ECO:0007669"/>
    <property type="project" value="InterPro"/>
</dbReference>
<dbReference type="EMBL" id="CAFBMT010000030">
    <property type="protein sequence ID" value="CAB4955501.1"/>
    <property type="molecule type" value="Genomic_DNA"/>
</dbReference>
<evidence type="ECO:0000256" key="6">
    <source>
        <dbReference type="ARBA" id="ARBA00023244"/>
    </source>
</evidence>
<proteinExistence type="inferred from homology"/>
<dbReference type="FunFam" id="3.40.50.720:FF:000031">
    <property type="entry name" value="Glutamyl-tRNA reductase"/>
    <property type="match status" value="1"/>
</dbReference>
<dbReference type="InterPro" id="IPR036291">
    <property type="entry name" value="NAD(P)-bd_dom_sf"/>
</dbReference>
<reference evidence="11" key="1">
    <citation type="submission" date="2020-05" db="EMBL/GenBank/DDBJ databases">
        <authorList>
            <person name="Chiriac C."/>
            <person name="Salcher M."/>
            <person name="Ghai R."/>
            <person name="Kavagutti S V."/>
        </authorList>
    </citation>
    <scope>NUCLEOTIDE SEQUENCE</scope>
</reference>
<dbReference type="InterPro" id="IPR018214">
    <property type="entry name" value="GluRdtase_CS"/>
</dbReference>
<feature type="domain" description="S-adenosyl-L-homocysteine hydrolase NAD binding" evidence="8">
    <location>
        <begin position="175"/>
        <end position="309"/>
    </location>
</feature>
<dbReference type="InterPro" id="IPR006151">
    <property type="entry name" value="Shikm_DH/Glu-tRNA_Rdtase"/>
</dbReference>
<organism evidence="11">
    <name type="scientific">freshwater metagenome</name>
    <dbReference type="NCBI Taxonomy" id="449393"/>
    <lineage>
        <taxon>unclassified sequences</taxon>
        <taxon>metagenomes</taxon>
        <taxon>ecological metagenomes</taxon>
    </lineage>
</organism>
<evidence type="ECO:0000256" key="1">
    <source>
        <dbReference type="ARBA" id="ARBA00005059"/>
    </source>
</evidence>
<dbReference type="Gene3D" id="3.30.460.30">
    <property type="entry name" value="Glutamyl-tRNA reductase, N-terminal domain"/>
    <property type="match status" value="1"/>
</dbReference>
<evidence type="ECO:0000256" key="7">
    <source>
        <dbReference type="ARBA" id="ARBA00047464"/>
    </source>
</evidence>